<gene>
    <name evidence="2" type="ORF">LCGC14_1591310</name>
</gene>
<name>A0A0F9J059_9ZZZZ</name>
<evidence type="ECO:0000256" key="1">
    <source>
        <dbReference type="SAM" id="Coils"/>
    </source>
</evidence>
<reference evidence="2" key="1">
    <citation type="journal article" date="2015" name="Nature">
        <title>Complex archaea that bridge the gap between prokaryotes and eukaryotes.</title>
        <authorList>
            <person name="Spang A."/>
            <person name="Saw J.H."/>
            <person name="Jorgensen S.L."/>
            <person name="Zaremba-Niedzwiedzka K."/>
            <person name="Martijn J."/>
            <person name="Lind A.E."/>
            <person name="van Eijk R."/>
            <person name="Schleper C."/>
            <person name="Guy L."/>
            <person name="Ettema T.J."/>
        </authorList>
    </citation>
    <scope>NUCLEOTIDE SEQUENCE</scope>
</reference>
<keyword evidence="1" id="KW-0175">Coiled coil</keyword>
<protein>
    <submittedName>
        <fullName evidence="2">Uncharacterized protein</fullName>
    </submittedName>
</protein>
<comment type="caution">
    <text evidence="2">The sequence shown here is derived from an EMBL/GenBank/DDBJ whole genome shotgun (WGS) entry which is preliminary data.</text>
</comment>
<accession>A0A0F9J059</accession>
<dbReference type="EMBL" id="LAZR01012638">
    <property type="protein sequence ID" value="KKM25804.1"/>
    <property type="molecule type" value="Genomic_DNA"/>
</dbReference>
<proteinExistence type="predicted"/>
<feature type="coiled-coil region" evidence="1">
    <location>
        <begin position="49"/>
        <end position="108"/>
    </location>
</feature>
<sequence length="135" mass="15544">MLSEEYTEIVGDIFIGGEWQTHDLQPKIVALEEQLKIEKQKHLDTANWALEQQERADTLDTKFKEAEDKVETLDMSLTSFEEHHVAHTEDLNQELKDAEAEIETMKAFMFGAGVYDAYSDWKAKQALKEHAEDGE</sequence>
<dbReference type="AlphaFoldDB" id="A0A0F9J059"/>
<evidence type="ECO:0000313" key="2">
    <source>
        <dbReference type="EMBL" id="KKM25804.1"/>
    </source>
</evidence>
<organism evidence="2">
    <name type="scientific">marine sediment metagenome</name>
    <dbReference type="NCBI Taxonomy" id="412755"/>
    <lineage>
        <taxon>unclassified sequences</taxon>
        <taxon>metagenomes</taxon>
        <taxon>ecological metagenomes</taxon>
    </lineage>
</organism>